<sequence>MTTIAFIGLGVMGLPMATHLVAAGHDVVGVNRRPGPRDQLVRAGGRAAADAHEAATEADVVITMLPDSPDVEAVMLGDDGVLAHMRKGALHIDMSSIAPSSARRVAESARAVGVEPLDAPVSGGQAGALAGNLSVMVGGERSTFDRAEPVLAVMGTTVRYLGPSGSGQTVKAANQLVVAGIIELVSEALVFLHAYDVDLPTATSVLAGGLAGNRVLDLKSAGMLAHEFEPGFRLELHHKDLTNLLDAARSAEVALPVGSLVAQLLGAAKAQGSGALDHSALLLEVERLSARNIARR</sequence>
<name>A0ABU2CLV7_9MICO</name>
<dbReference type="Pfam" id="PF14833">
    <property type="entry name" value="NAD_binding_11"/>
    <property type="match status" value="1"/>
</dbReference>
<evidence type="ECO:0000259" key="5">
    <source>
        <dbReference type="Pfam" id="PF14833"/>
    </source>
</evidence>
<comment type="similarity">
    <text evidence="1">Belongs to the HIBADH-related family.</text>
</comment>
<evidence type="ECO:0000256" key="2">
    <source>
        <dbReference type="ARBA" id="ARBA00023002"/>
    </source>
</evidence>
<dbReference type="Pfam" id="PF03446">
    <property type="entry name" value="NAD_binding_2"/>
    <property type="match status" value="1"/>
</dbReference>
<evidence type="ECO:0000313" key="6">
    <source>
        <dbReference type="EMBL" id="MDR7382326.1"/>
    </source>
</evidence>
<dbReference type="InterPro" id="IPR029154">
    <property type="entry name" value="HIBADH-like_NADP-bd"/>
</dbReference>
<evidence type="ECO:0000313" key="7">
    <source>
        <dbReference type="Proteomes" id="UP001183585"/>
    </source>
</evidence>
<dbReference type="InterPro" id="IPR015815">
    <property type="entry name" value="HIBADH-related"/>
</dbReference>
<dbReference type="EC" id="1.1.1.60" evidence="6"/>
<dbReference type="GO" id="GO:0008679">
    <property type="term" value="F:2-hydroxy-3-oxopropionate reductase activity"/>
    <property type="evidence" value="ECO:0007669"/>
    <property type="project" value="UniProtKB-EC"/>
</dbReference>
<gene>
    <name evidence="6" type="ORF">J2S48_001841</name>
</gene>
<dbReference type="PROSITE" id="PS00895">
    <property type="entry name" value="3_HYDROXYISOBUT_DH"/>
    <property type="match status" value="1"/>
</dbReference>
<dbReference type="RefSeq" id="WP_274993398.1">
    <property type="nucleotide sequence ID" value="NZ_JAJQQP010000004.1"/>
</dbReference>
<dbReference type="InterPro" id="IPR002204">
    <property type="entry name" value="3-OH-isobutyrate_DH-rel_CS"/>
</dbReference>
<accession>A0ABU2CLV7</accession>
<reference evidence="6 7" key="1">
    <citation type="submission" date="2023-07" db="EMBL/GenBank/DDBJ databases">
        <title>Sequencing the genomes of 1000 actinobacteria strains.</title>
        <authorList>
            <person name="Klenk H.-P."/>
        </authorList>
    </citation>
    <scope>NUCLEOTIDE SEQUENCE [LARGE SCALE GENOMIC DNA]</scope>
    <source>
        <strain evidence="6 7">DSM 45554</strain>
    </source>
</reference>
<evidence type="ECO:0000256" key="3">
    <source>
        <dbReference type="ARBA" id="ARBA00023027"/>
    </source>
</evidence>
<feature type="domain" description="6-phosphogluconate dehydrogenase NADP-binding" evidence="4">
    <location>
        <begin position="3"/>
        <end position="162"/>
    </location>
</feature>
<dbReference type="PIRSF" id="PIRSF000103">
    <property type="entry name" value="HIBADH"/>
    <property type="match status" value="1"/>
</dbReference>
<dbReference type="SUPFAM" id="SSF48179">
    <property type="entry name" value="6-phosphogluconate dehydrogenase C-terminal domain-like"/>
    <property type="match status" value="1"/>
</dbReference>
<dbReference type="PANTHER" id="PTHR43060">
    <property type="entry name" value="3-HYDROXYISOBUTYRATE DEHYDROGENASE-LIKE 1, MITOCHONDRIAL-RELATED"/>
    <property type="match status" value="1"/>
</dbReference>
<dbReference type="SUPFAM" id="SSF51735">
    <property type="entry name" value="NAD(P)-binding Rossmann-fold domains"/>
    <property type="match status" value="1"/>
</dbReference>
<dbReference type="EMBL" id="JAVDYE010000001">
    <property type="protein sequence ID" value="MDR7382326.1"/>
    <property type="molecule type" value="Genomic_DNA"/>
</dbReference>
<dbReference type="PANTHER" id="PTHR43060:SF15">
    <property type="entry name" value="3-HYDROXYISOBUTYRATE DEHYDROGENASE-LIKE 1, MITOCHONDRIAL-RELATED"/>
    <property type="match status" value="1"/>
</dbReference>
<dbReference type="Gene3D" id="1.10.1040.10">
    <property type="entry name" value="N-(1-d-carboxylethyl)-l-norvaline Dehydrogenase, domain 2"/>
    <property type="match status" value="1"/>
</dbReference>
<dbReference type="InterPro" id="IPR013328">
    <property type="entry name" value="6PGD_dom2"/>
</dbReference>
<evidence type="ECO:0000259" key="4">
    <source>
        <dbReference type="Pfam" id="PF03446"/>
    </source>
</evidence>
<dbReference type="InterPro" id="IPR008927">
    <property type="entry name" value="6-PGluconate_DH-like_C_sf"/>
</dbReference>
<proteinExistence type="inferred from homology"/>
<comment type="caution">
    <text evidence="6">The sequence shown here is derived from an EMBL/GenBank/DDBJ whole genome shotgun (WGS) entry which is preliminary data.</text>
</comment>
<keyword evidence="2 6" id="KW-0560">Oxidoreductase</keyword>
<protein>
    <submittedName>
        <fullName evidence="6">2-hydroxy-3-oxopropionate reductase</fullName>
        <ecNumber evidence="6">1.1.1.60</ecNumber>
    </submittedName>
</protein>
<dbReference type="Proteomes" id="UP001183585">
    <property type="component" value="Unassembled WGS sequence"/>
</dbReference>
<evidence type="ECO:0000256" key="1">
    <source>
        <dbReference type="ARBA" id="ARBA00009080"/>
    </source>
</evidence>
<dbReference type="InterPro" id="IPR006115">
    <property type="entry name" value="6PGDH_NADP-bd"/>
</dbReference>
<organism evidence="6 7">
    <name type="scientific">Promicromonospora iranensis</name>
    <dbReference type="NCBI Taxonomy" id="1105144"/>
    <lineage>
        <taxon>Bacteria</taxon>
        <taxon>Bacillati</taxon>
        <taxon>Actinomycetota</taxon>
        <taxon>Actinomycetes</taxon>
        <taxon>Micrococcales</taxon>
        <taxon>Promicromonosporaceae</taxon>
        <taxon>Promicromonospora</taxon>
    </lineage>
</organism>
<keyword evidence="7" id="KW-1185">Reference proteome</keyword>
<dbReference type="Gene3D" id="3.40.50.720">
    <property type="entry name" value="NAD(P)-binding Rossmann-like Domain"/>
    <property type="match status" value="1"/>
</dbReference>
<dbReference type="InterPro" id="IPR036291">
    <property type="entry name" value="NAD(P)-bd_dom_sf"/>
</dbReference>
<keyword evidence="3" id="KW-0520">NAD</keyword>
<feature type="domain" description="3-hydroxyisobutyrate dehydrogenase-like NAD-binding" evidence="5">
    <location>
        <begin position="165"/>
        <end position="282"/>
    </location>
</feature>